<gene>
    <name evidence="1" type="ORF">GALL_85430</name>
</gene>
<dbReference type="AlphaFoldDB" id="A0A1J5TB03"/>
<comment type="caution">
    <text evidence="1">The sequence shown here is derived from an EMBL/GenBank/DDBJ whole genome shotgun (WGS) entry which is preliminary data.</text>
</comment>
<sequence length="92" mass="10685">MSIPVDQLLEAKREVLRLSRQGRMLTPRDAWMFAGHTEGRETLWSVALRLSQDQPFSAQELCAALERSFPQYSEQGVQPQGWHDYLDRPSPW</sequence>
<proteinExistence type="predicted"/>
<protein>
    <submittedName>
        <fullName evidence="1">Uncharacterized protein</fullName>
    </submittedName>
</protein>
<accession>A0A1J5TB03</accession>
<evidence type="ECO:0000313" key="1">
    <source>
        <dbReference type="EMBL" id="OIR09310.1"/>
    </source>
</evidence>
<name>A0A1J5TB03_9ZZZZ</name>
<reference evidence="1" key="1">
    <citation type="submission" date="2016-10" db="EMBL/GenBank/DDBJ databases">
        <title>Sequence of Gallionella enrichment culture.</title>
        <authorList>
            <person name="Poehlein A."/>
            <person name="Muehling M."/>
            <person name="Daniel R."/>
        </authorList>
    </citation>
    <scope>NUCLEOTIDE SEQUENCE</scope>
</reference>
<organism evidence="1">
    <name type="scientific">mine drainage metagenome</name>
    <dbReference type="NCBI Taxonomy" id="410659"/>
    <lineage>
        <taxon>unclassified sequences</taxon>
        <taxon>metagenomes</taxon>
        <taxon>ecological metagenomes</taxon>
    </lineage>
</organism>
<dbReference type="EMBL" id="MLJW01000027">
    <property type="protein sequence ID" value="OIR09310.1"/>
    <property type="molecule type" value="Genomic_DNA"/>
</dbReference>